<sequence length="122" mass="13701">MQKKDLKLIIVVLVAILGFYLVNLIVNSKKGTSVEVYVNNKLYKAIDINDEVEFKIKGKNGYNIVRVHDKGVEMVEASCPDKVCVHTGFINKPSQSIVCIPNKVTIKIKTDKKDSHEDIISQ</sequence>
<dbReference type="STRING" id="1121321.SAMN04488530_10621"/>
<feature type="transmembrane region" description="Helical" evidence="1">
    <location>
        <begin position="6"/>
        <end position="26"/>
    </location>
</feature>
<gene>
    <name evidence="2" type="ORF">SAMN04488530_10621</name>
</gene>
<accession>A0A1M5M4D2</accession>
<dbReference type="Pfam" id="PF07009">
    <property type="entry name" value="NusG_II"/>
    <property type="match status" value="1"/>
</dbReference>
<dbReference type="CDD" id="cd09911">
    <property type="entry name" value="Lin0431_like"/>
    <property type="match status" value="1"/>
</dbReference>
<proteinExistence type="predicted"/>
<keyword evidence="1" id="KW-0812">Transmembrane</keyword>
<dbReference type="RefSeq" id="WP_073124544.1">
    <property type="nucleotide sequence ID" value="NZ_BAABCH010000022.1"/>
</dbReference>
<dbReference type="SUPFAM" id="SSF82004">
    <property type="entry name" value="N-utilization substance G protein NusG, insert domain"/>
    <property type="match status" value="1"/>
</dbReference>
<dbReference type="Proteomes" id="UP000243255">
    <property type="component" value="Unassembled WGS sequence"/>
</dbReference>
<name>A0A1M5M4D2_9FIRM</name>
<keyword evidence="1" id="KW-1133">Transmembrane helix</keyword>
<reference evidence="3" key="1">
    <citation type="submission" date="2016-11" db="EMBL/GenBank/DDBJ databases">
        <authorList>
            <person name="Varghese N."/>
            <person name="Submissions S."/>
        </authorList>
    </citation>
    <scope>NUCLEOTIDE SEQUENCE [LARGE SCALE GENOMIC DNA]</scope>
    <source>
        <strain evidence="3">DSM 2635</strain>
    </source>
</reference>
<dbReference type="Gene3D" id="2.60.320.10">
    <property type="entry name" value="N-utilization substance G protein NusG, insert domain"/>
    <property type="match status" value="1"/>
</dbReference>
<dbReference type="AlphaFoldDB" id="A0A1M5M4D2"/>
<evidence type="ECO:0000256" key="1">
    <source>
        <dbReference type="SAM" id="Phobius"/>
    </source>
</evidence>
<evidence type="ECO:0000313" key="2">
    <source>
        <dbReference type="EMBL" id="SHG71759.1"/>
    </source>
</evidence>
<keyword evidence="3" id="KW-1185">Reference proteome</keyword>
<protein>
    <submittedName>
        <fullName evidence="2">Uncharacterized protein</fullName>
    </submittedName>
</protein>
<dbReference type="EMBL" id="FQWX01000006">
    <property type="protein sequence ID" value="SHG71759.1"/>
    <property type="molecule type" value="Genomic_DNA"/>
</dbReference>
<organism evidence="2 3">
    <name type="scientific">Asaccharospora irregularis DSM 2635</name>
    <dbReference type="NCBI Taxonomy" id="1121321"/>
    <lineage>
        <taxon>Bacteria</taxon>
        <taxon>Bacillati</taxon>
        <taxon>Bacillota</taxon>
        <taxon>Clostridia</taxon>
        <taxon>Peptostreptococcales</taxon>
        <taxon>Peptostreptococcaceae</taxon>
        <taxon>Asaccharospora</taxon>
    </lineage>
</organism>
<dbReference type="InterPro" id="IPR038690">
    <property type="entry name" value="NusG_2_sf"/>
</dbReference>
<evidence type="ECO:0000313" key="3">
    <source>
        <dbReference type="Proteomes" id="UP000243255"/>
    </source>
</evidence>
<keyword evidence="1" id="KW-0472">Membrane</keyword>
<dbReference type="OrthoDB" id="47603at2"/>